<dbReference type="Pfam" id="PF00657">
    <property type="entry name" value="Lipase_GDSL"/>
    <property type="match status" value="1"/>
</dbReference>
<dbReference type="SUPFAM" id="SSF57180">
    <property type="entry name" value="Cellulose-binding domain"/>
    <property type="match status" value="1"/>
</dbReference>
<dbReference type="Proteomes" id="UP000277580">
    <property type="component" value="Unassembled WGS sequence"/>
</dbReference>
<dbReference type="InterPro" id="IPR001087">
    <property type="entry name" value="GDSL"/>
</dbReference>
<evidence type="ECO:0000313" key="5">
    <source>
        <dbReference type="Proteomes" id="UP000277580"/>
    </source>
</evidence>
<reference evidence="4 5" key="1">
    <citation type="journal article" date="2018" name="Nat. Ecol. Evol.">
        <title>Pezizomycetes genomes reveal the molecular basis of ectomycorrhizal truffle lifestyle.</title>
        <authorList>
            <person name="Murat C."/>
            <person name="Payen T."/>
            <person name="Noel B."/>
            <person name="Kuo A."/>
            <person name="Morin E."/>
            <person name="Chen J."/>
            <person name="Kohler A."/>
            <person name="Krizsan K."/>
            <person name="Balestrini R."/>
            <person name="Da Silva C."/>
            <person name="Montanini B."/>
            <person name="Hainaut M."/>
            <person name="Levati E."/>
            <person name="Barry K.W."/>
            <person name="Belfiori B."/>
            <person name="Cichocki N."/>
            <person name="Clum A."/>
            <person name="Dockter R.B."/>
            <person name="Fauchery L."/>
            <person name="Guy J."/>
            <person name="Iotti M."/>
            <person name="Le Tacon F."/>
            <person name="Lindquist E.A."/>
            <person name="Lipzen A."/>
            <person name="Malagnac F."/>
            <person name="Mello A."/>
            <person name="Molinier V."/>
            <person name="Miyauchi S."/>
            <person name="Poulain J."/>
            <person name="Riccioni C."/>
            <person name="Rubini A."/>
            <person name="Sitrit Y."/>
            <person name="Splivallo R."/>
            <person name="Traeger S."/>
            <person name="Wang M."/>
            <person name="Zifcakova L."/>
            <person name="Wipf D."/>
            <person name="Zambonelli A."/>
            <person name="Paolocci F."/>
            <person name="Nowrousian M."/>
            <person name="Ottonello S."/>
            <person name="Baldrian P."/>
            <person name="Spatafora J.W."/>
            <person name="Henrissat B."/>
            <person name="Nagy L.G."/>
            <person name="Aury J.M."/>
            <person name="Wincker P."/>
            <person name="Grigoriev I.V."/>
            <person name="Bonfante P."/>
            <person name="Martin F.M."/>
        </authorList>
    </citation>
    <scope>NUCLEOTIDE SEQUENCE [LARGE SCALE GENOMIC DNA]</scope>
    <source>
        <strain evidence="4 5">CCBAS932</strain>
    </source>
</reference>
<keyword evidence="1" id="KW-0732">Signal</keyword>
<dbReference type="SUPFAM" id="SSF52266">
    <property type="entry name" value="SGNH hydrolase"/>
    <property type="match status" value="1"/>
</dbReference>
<gene>
    <name evidence="4" type="ORF">P167DRAFT_533305</name>
</gene>
<name>A0A3N4KY80_9PEZI</name>
<dbReference type="OrthoDB" id="1600564at2759"/>
<dbReference type="GO" id="GO:0030248">
    <property type="term" value="F:cellulose binding"/>
    <property type="evidence" value="ECO:0007669"/>
    <property type="project" value="InterPro"/>
</dbReference>
<dbReference type="GO" id="GO:0016788">
    <property type="term" value="F:hydrolase activity, acting on ester bonds"/>
    <property type="evidence" value="ECO:0007669"/>
    <property type="project" value="InterPro"/>
</dbReference>
<dbReference type="PROSITE" id="PS51164">
    <property type="entry name" value="CBM1_2"/>
    <property type="match status" value="1"/>
</dbReference>
<proteinExistence type="predicted"/>
<feature type="domain" description="CBM1" evidence="3">
    <location>
        <begin position="11"/>
        <end position="47"/>
    </location>
</feature>
<evidence type="ECO:0000256" key="2">
    <source>
        <dbReference type="ARBA" id="ARBA00022801"/>
    </source>
</evidence>
<dbReference type="Pfam" id="PF00734">
    <property type="entry name" value="CBM_1"/>
    <property type="match status" value="1"/>
</dbReference>
<dbReference type="GO" id="GO:0005975">
    <property type="term" value="P:carbohydrate metabolic process"/>
    <property type="evidence" value="ECO:0007669"/>
    <property type="project" value="InterPro"/>
</dbReference>
<organism evidence="4 5">
    <name type="scientific">Morchella conica CCBAS932</name>
    <dbReference type="NCBI Taxonomy" id="1392247"/>
    <lineage>
        <taxon>Eukaryota</taxon>
        <taxon>Fungi</taxon>
        <taxon>Dikarya</taxon>
        <taxon>Ascomycota</taxon>
        <taxon>Pezizomycotina</taxon>
        <taxon>Pezizomycetes</taxon>
        <taxon>Pezizales</taxon>
        <taxon>Morchellaceae</taxon>
        <taxon>Morchella</taxon>
    </lineage>
</organism>
<dbReference type="PANTHER" id="PTHR45648">
    <property type="entry name" value="GDSL LIPASE/ACYLHYDROLASE FAMILY PROTEIN (AFU_ORTHOLOGUE AFUA_4G14700)"/>
    <property type="match status" value="1"/>
</dbReference>
<dbReference type="InterPro" id="IPR036514">
    <property type="entry name" value="SGNH_hydro_sf"/>
</dbReference>
<dbReference type="GO" id="GO:0005576">
    <property type="term" value="C:extracellular region"/>
    <property type="evidence" value="ECO:0007669"/>
    <property type="project" value="InterPro"/>
</dbReference>
<dbReference type="EMBL" id="ML119113">
    <property type="protein sequence ID" value="RPB15520.1"/>
    <property type="molecule type" value="Genomic_DNA"/>
</dbReference>
<evidence type="ECO:0000256" key="1">
    <source>
        <dbReference type="ARBA" id="ARBA00022729"/>
    </source>
</evidence>
<dbReference type="STRING" id="1392247.A0A3N4KY80"/>
<dbReference type="PANTHER" id="PTHR45648:SF22">
    <property type="entry name" value="GDSL LIPASE_ACYLHYDROLASE FAMILY PROTEIN (AFU_ORTHOLOGUE AFUA_4G14700)"/>
    <property type="match status" value="1"/>
</dbReference>
<evidence type="ECO:0000313" key="4">
    <source>
        <dbReference type="EMBL" id="RPB15520.1"/>
    </source>
</evidence>
<accession>A0A3N4KY80</accession>
<dbReference type="Gene3D" id="3.40.50.1110">
    <property type="entry name" value="SGNH hydrolase"/>
    <property type="match status" value="1"/>
</dbReference>
<dbReference type="InterPro" id="IPR035971">
    <property type="entry name" value="CBD_sf"/>
</dbReference>
<dbReference type="SMART" id="SM00236">
    <property type="entry name" value="fCBD"/>
    <property type="match status" value="1"/>
</dbReference>
<dbReference type="AlphaFoldDB" id="A0A3N4KY80"/>
<protein>
    <recommendedName>
        <fullName evidence="3">CBM1 domain-containing protein</fullName>
    </recommendedName>
</protein>
<dbReference type="CDD" id="cd01846">
    <property type="entry name" value="fatty_acyltransferase_like"/>
    <property type="match status" value="1"/>
</dbReference>
<evidence type="ECO:0000259" key="3">
    <source>
        <dbReference type="PROSITE" id="PS51164"/>
    </source>
</evidence>
<dbReference type="PROSITE" id="PS00562">
    <property type="entry name" value="CBM1_1"/>
    <property type="match status" value="1"/>
</dbReference>
<keyword evidence="2" id="KW-0378">Hydrolase</keyword>
<keyword evidence="5" id="KW-1185">Reference proteome</keyword>
<dbReference type="InterPro" id="IPR051058">
    <property type="entry name" value="GDSL_Est/Lipase"/>
</dbReference>
<dbReference type="InterPro" id="IPR000254">
    <property type="entry name" value="CBD"/>
</dbReference>
<sequence length="354" mass="37424">MLAVMPAVMGQTVALWGQCGGSGYTGATTCASGSTCVAQNEWYSQCITSTTSTASTTSATTLKTSTSTTTLKTSTTTTSTASTSSATGGVKYIFSFGDSYSATGFWVGGTAPSASNPLGNPTFPGSTTSGGANWVGYLVTEFNPTTALSYNFASSGAAVNNSIVSSWGTPLTTQVATFLQYLGTGGPWSSDDSVFVFWIGINDIWNSYALDVDQAALHAKLMDEIFKLVQQLYDVGARKFMFMSVPPVEKTPSQLVYSDAVRANEVVQIADYNSQLVSRTATWKAGKTGTTVWQFDTQPAFNQVISNPAAYGYVDATTVCQTSTCMWYDTFHPSSALHKVVAEQVAAALDSGFW</sequence>
<dbReference type="InParanoid" id="A0A3N4KY80"/>